<sequence length="933" mass="101840">MSRTCDYCKGLISGKGYQGRPWPNTPPANYCCFGCLSLGEADLASLKQPSNHSWKLDGFSIRLGVSLFIIGQSMIFGLGINLHDDTPRTVKLIVHGIILAATLVVVALLGWPLFRNTLSELSRKRITVELLFILTLVGAMAASLQSFISGSGPIYFEVVSVLLVVYSLGKAIGARSRAAALASSRQWAKELATSRLVDSNGRTRNIPVSEVQIGDRVEVHPGESFSVDGVIREGTGFVSEAAVRGEPFAVVRRQGDQILAGTISYDALFRVEATKPGKERQIDRLLNAVEEAKSKPLSVQSIADRLTAIFLPILLILAGGTFAYWTSVAGWQTGTFRSMSVLLVACPCALGLATPIVLWSALGRLAERGIVVQSGDVIERLATADSVLFDKTGTLTEDRYALTDLVTTEKGVKRQELLSWLGAVQQKSDHPVARPFAELITGSDVNVLSFQTFSGRGVRAIIRDASGEQHEVKIGRPEWLDEKGEILFQLESQLLHREGHKIAFSLDGAVAGLAVLTERLRDSASDTLESLQRMQIPFEVLTGDRTERAEALGLQHSLGNLLPEEKQSHIQRLIDKGRHPIMIGDGVNDAAALKTAHVSFAMASGTDIALGSSDAVMYTTDLRVIPWAMALSREAMRVVRRNIFRATAYNILGVSLAACGMLHPITAALLMVFSSLLVAWSSVRIGVPANFDHCFAPPIPVAKARFDLGLTLKMFLHMAAFFGQAWMAVRMLELTGTAANLVILGFTICGGILSLLWSNQKEIGHDLDMSFGMISLGNFGMLLGWWADNSFQPFQNLGTCECVEAMHRGVFKPWMWLLMLMFSNLAMLFAARRPHPNLRYHRFAMFTGGNVGMVLGMFAGGWLASRIVTDQIQTGALLSFTGMTLGMIIGMWLLTRITQESILWMLSLRRIPGWLRTADSASAEFLDTTGLPK</sequence>
<dbReference type="InterPro" id="IPR023299">
    <property type="entry name" value="ATPase_P-typ_cyto_dom_N"/>
</dbReference>
<dbReference type="GO" id="GO:0005524">
    <property type="term" value="F:ATP binding"/>
    <property type="evidence" value="ECO:0007669"/>
    <property type="project" value="UniProtKB-UniRule"/>
</dbReference>
<evidence type="ECO:0000259" key="16">
    <source>
        <dbReference type="Pfam" id="PF00122"/>
    </source>
</evidence>
<keyword evidence="5" id="KW-0597">Phosphoprotein</keyword>
<dbReference type="KEGG" id="tsph:KIH39_04875"/>
<dbReference type="SFLD" id="SFLDS00003">
    <property type="entry name" value="Haloacid_Dehalogenase"/>
    <property type="match status" value="1"/>
</dbReference>
<feature type="transmembrane region" description="Helical" evidence="15">
    <location>
        <begin position="769"/>
        <end position="787"/>
    </location>
</feature>
<keyword evidence="6 15" id="KW-0812">Transmembrane</keyword>
<dbReference type="SUPFAM" id="SSF81665">
    <property type="entry name" value="Calcium ATPase, transmembrane domain M"/>
    <property type="match status" value="1"/>
</dbReference>
<evidence type="ECO:0000256" key="6">
    <source>
        <dbReference type="ARBA" id="ARBA00022692"/>
    </source>
</evidence>
<feature type="transmembrane region" description="Helical" evidence="15">
    <location>
        <begin position="814"/>
        <end position="831"/>
    </location>
</feature>
<dbReference type="PROSITE" id="PS01229">
    <property type="entry name" value="COF_2"/>
    <property type="match status" value="1"/>
</dbReference>
<dbReference type="SFLD" id="SFLDG00002">
    <property type="entry name" value="C1.7:_P-type_atpase_like"/>
    <property type="match status" value="1"/>
</dbReference>
<keyword evidence="14 15" id="KW-0472">Membrane</keyword>
<dbReference type="PRINTS" id="PR00119">
    <property type="entry name" value="CATATPASE"/>
</dbReference>
<evidence type="ECO:0000256" key="13">
    <source>
        <dbReference type="ARBA" id="ARBA00023065"/>
    </source>
</evidence>
<keyword evidence="11" id="KW-1278">Translocase</keyword>
<evidence type="ECO:0000256" key="3">
    <source>
        <dbReference type="ARBA" id="ARBA00022448"/>
    </source>
</evidence>
<evidence type="ECO:0000256" key="4">
    <source>
        <dbReference type="ARBA" id="ARBA00022475"/>
    </source>
</evidence>
<organism evidence="17 18">
    <name type="scientific">Telmatocola sphagniphila</name>
    <dbReference type="NCBI Taxonomy" id="1123043"/>
    <lineage>
        <taxon>Bacteria</taxon>
        <taxon>Pseudomonadati</taxon>
        <taxon>Planctomycetota</taxon>
        <taxon>Planctomycetia</taxon>
        <taxon>Gemmatales</taxon>
        <taxon>Gemmataceae</taxon>
    </lineage>
</organism>
<dbReference type="Proteomes" id="UP000676194">
    <property type="component" value="Chromosome"/>
</dbReference>
<dbReference type="PANTHER" id="PTHR43520">
    <property type="entry name" value="ATP7, ISOFORM B"/>
    <property type="match status" value="1"/>
</dbReference>
<keyword evidence="12 15" id="KW-1133">Transmembrane helix</keyword>
<keyword evidence="13" id="KW-0406">Ion transport</keyword>
<evidence type="ECO:0000256" key="8">
    <source>
        <dbReference type="ARBA" id="ARBA00022741"/>
    </source>
</evidence>
<feature type="transmembrane region" description="Helical" evidence="15">
    <location>
        <begin position="876"/>
        <end position="895"/>
    </location>
</feature>
<keyword evidence="3" id="KW-0813">Transport</keyword>
<accession>A0A8E6B7E3</accession>
<dbReference type="Gene3D" id="2.70.150.10">
    <property type="entry name" value="Calcium-transporting ATPase, cytoplasmic transduction domain A"/>
    <property type="match status" value="1"/>
</dbReference>
<dbReference type="InterPro" id="IPR023214">
    <property type="entry name" value="HAD_sf"/>
</dbReference>
<dbReference type="InterPro" id="IPR036412">
    <property type="entry name" value="HAD-like_sf"/>
</dbReference>
<dbReference type="InterPro" id="IPR027256">
    <property type="entry name" value="P-typ_ATPase_IB"/>
</dbReference>
<dbReference type="SUPFAM" id="SSF56784">
    <property type="entry name" value="HAD-like"/>
    <property type="match status" value="1"/>
</dbReference>
<dbReference type="RefSeq" id="WP_213498143.1">
    <property type="nucleotide sequence ID" value="NZ_CP074694.1"/>
</dbReference>
<feature type="transmembrane region" description="Helical" evidence="15">
    <location>
        <begin position="306"/>
        <end position="327"/>
    </location>
</feature>
<feature type="transmembrane region" description="Helical" evidence="15">
    <location>
        <begin position="92"/>
        <end position="114"/>
    </location>
</feature>
<evidence type="ECO:0000256" key="2">
    <source>
        <dbReference type="ARBA" id="ARBA00006024"/>
    </source>
</evidence>
<dbReference type="InterPro" id="IPR044492">
    <property type="entry name" value="P_typ_ATPase_HD_dom"/>
</dbReference>
<dbReference type="PANTHER" id="PTHR43520:SF5">
    <property type="entry name" value="CATION-TRANSPORTING P-TYPE ATPASE-RELATED"/>
    <property type="match status" value="1"/>
</dbReference>
<keyword evidence="8 15" id="KW-0547">Nucleotide-binding</keyword>
<dbReference type="Gene3D" id="3.40.50.1000">
    <property type="entry name" value="HAD superfamily/HAD-like"/>
    <property type="match status" value="1"/>
</dbReference>
<feature type="transmembrane region" description="Helical" evidence="15">
    <location>
        <begin position="126"/>
        <end position="148"/>
    </location>
</feature>
<dbReference type="GO" id="GO:0016887">
    <property type="term" value="F:ATP hydrolysis activity"/>
    <property type="evidence" value="ECO:0007669"/>
    <property type="project" value="InterPro"/>
</dbReference>
<name>A0A8E6B7E3_9BACT</name>
<evidence type="ECO:0000256" key="10">
    <source>
        <dbReference type="ARBA" id="ARBA00022842"/>
    </source>
</evidence>
<evidence type="ECO:0000256" key="12">
    <source>
        <dbReference type="ARBA" id="ARBA00022989"/>
    </source>
</evidence>
<feature type="domain" description="P-type ATPase A" evidence="16">
    <location>
        <begin position="196"/>
        <end position="290"/>
    </location>
</feature>
<dbReference type="SFLD" id="SFLDF00027">
    <property type="entry name" value="p-type_atpase"/>
    <property type="match status" value="1"/>
</dbReference>
<feature type="transmembrane region" description="Helical" evidence="15">
    <location>
        <begin position="59"/>
        <end position="80"/>
    </location>
</feature>
<dbReference type="AlphaFoldDB" id="A0A8E6B7E3"/>
<keyword evidence="9 15" id="KW-0067">ATP-binding</keyword>
<feature type="transmembrane region" description="Helical" evidence="15">
    <location>
        <begin position="843"/>
        <end position="864"/>
    </location>
</feature>
<evidence type="ECO:0000256" key="11">
    <source>
        <dbReference type="ARBA" id="ARBA00022967"/>
    </source>
</evidence>
<feature type="transmembrane region" description="Helical" evidence="15">
    <location>
        <begin position="738"/>
        <end position="757"/>
    </location>
</feature>
<evidence type="ECO:0000256" key="9">
    <source>
        <dbReference type="ARBA" id="ARBA00022840"/>
    </source>
</evidence>
<evidence type="ECO:0000256" key="15">
    <source>
        <dbReference type="RuleBase" id="RU362081"/>
    </source>
</evidence>
<dbReference type="GO" id="GO:0005507">
    <property type="term" value="F:copper ion binding"/>
    <property type="evidence" value="ECO:0007669"/>
    <property type="project" value="TreeGrafter"/>
</dbReference>
<keyword evidence="18" id="KW-1185">Reference proteome</keyword>
<dbReference type="InterPro" id="IPR059000">
    <property type="entry name" value="ATPase_P-type_domA"/>
</dbReference>
<dbReference type="GO" id="GO:0055070">
    <property type="term" value="P:copper ion homeostasis"/>
    <property type="evidence" value="ECO:0007669"/>
    <property type="project" value="TreeGrafter"/>
</dbReference>
<dbReference type="InterPro" id="IPR001757">
    <property type="entry name" value="P_typ_ATPase"/>
</dbReference>
<dbReference type="Pfam" id="PF00122">
    <property type="entry name" value="E1-E2_ATPase"/>
    <property type="match status" value="1"/>
</dbReference>
<dbReference type="Pfam" id="PF00702">
    <property type="entry name" value="Hydrolase"/>
    <property type="match status" value="1"/>
</dbReference>
<keyword evidence="4 15" id="KW-1003">Cell membrane</keyword>
<dbReference type="InterPro" id="IPR008250">
    <property type="entry name" value="ATPase_P-typ_transduc_dom_A_sf"/>
</dbReference>
<gene>
    <name evidence="17" type="ORF">KIH39_04875</name>
</gene>
<dbReference type="PROSITE" id="PS00154">
    <property type="entry name" value="ATPASE_E1_E2"/>
    <property type="match status" value="1"/>
</dbReference>
<dbReference type="InterPro" id="IPR023298">
    <property type="entry name" value="ATPase_P-typ_TM_dom_sf"/>
</dbReference>
<feature type="transmembrane region" description="Helical" evidence="15">
    <location>
        <begin position="643"/>
        <end position="663"/>
    </location>
</feature>
<dbReference type="NCBIfam" id="TIGR01494">
    <property type="entry name" value="ATPase_P-type"/>
    <property type="match status" value="1"/>
</dbReference>
<keyword evidence="10" id="KW-0460">Magnesium</keyword>
<dbReference type="InterPro" id="IPR018303">
    <property type="entry name" value="ATPase_P-typ_P_site"/>
</dbReference>
<keyword evidence="7 15" id="KW-0479">Metal-binding</keyword>
<dbReference type="GO" id="GO:0043682">
    <property type="term" value="F:P-type divalent copper transporter activity"/>
    <property type="evidence" value="ECO:0007669"/>
    <property type="project" value="TreeGrafter"/>
</dbReference>
<reference evidence="17" key="1">
    <citation type="submission" date="2021-05" db="EMBL/GenBank/DDBJ databases">
        <title>Complete genome sequence of the cellulolytic planctomycete Telmatocola sphagniphila SP2T and characterization of the first cellulase from planctomycetes.</title>
        <authorList>
            <person name="Rakitin A.L."/>
            <person name="Beletsky A.V."/>
            <person name="Naumoff D.G."/>
            <person name="Kulichevskaya I.S."/>
            <person name="Mardanov A.V."/>
            <person name="Ravin N.V."/>
            <person name="Dedysh S.N."/>
        </authorList>
    </citation>
    <scope>NUCLEOTIDE SEQUENCE</scope>
    <source>
        <strain evidence="17">SP2T</strain>
    </source>
</reference>
<dbReference type="SUPFAM" id="SSF81653">
    <property type="entry name" value="Calcium ATPase, transduction domain A"/>
    <property type="match status" value="1"/>
</dbReference>
<dbReference type="Gene3D" id="3.40.1110.10">
    <property type="entry name" value="Calcium-transporting ATPase, cytoplasmic domain N"/>
    <property type="match status" value="1"/>
</dbReference>
<evidence type="ECO:0000256" key="5">
    <source>
        <dbReference type="ARBA" id="ARBA00022553"/>
    </source>
</evidence>
<feature type="transmembrane region" description="Helical" evidence="15">
    <location>
        <begin position="154"/>
        <end position="173"/>
    </location>
</feature>
<evidence type="ECO:0000256" key="1">
    <source>
        <dbReference type="ARBA" id="ARBA00004651"/>
    </source>
</evidence>
<evidence type="ECO:0000256" key="7">
    <source>
        <dbReference type="ARBA" id="ARBA00022723"/>
    </source>
</evidence>
<dbReference type="EMBL" id="CP074694">
    <property type="protein sequence ID" value="QVL33253.1"/>
    <property type="molecule type" value="Genomic_DNA"/>
</dbReference>
<proteinExistence type="inferred from homology"/>
<evidence type="ECO:0000256" key="14">
    <source>
        <dbReference type="ARBA" id="ARBA00023136"/>
    </source>
</evidence>
<dbReference type="NCBIfam" id="TIGR01525">
    <property type="entry name" value="ATPase-IB_hvy"/>
    <property type="match status" value="1"/>
</dbReference>
<protein>
    <submittedName>
        <fullName evidence="17">Cation-translocating P-type ATPase</fullName>
    </submittedName>
</protein>
<feature type="transmembrane region" description="Helical" evidence="15">
    <location>
        <begin position="339"/>
        <end position="362"/>
    </location>
</feature>
<dbReference type="GO" id="GO:0005886">
    <property type="term" value="C:plasma membrane"/>
    <property type="evidence" value="ECO:0007669"/>
    <property type="project" value="UniProtKB-SubCell"/>
</dbReference>
<comment type="subcellular location">
    <subcellularLocation>
        <location evidence="1">Cell membrane</location>
        <topology evidence="1">Multi-pass membrane protein</topology>
    </subcellularLocation>
</comment>
<evidence type="ECO:0000313" key="18">
    <source>
        <dbReference type="Proteomes" id="UP000676194"/>
    </source>
</evidence>
<comment type="similarity">
    <text evidence="2 15">Belongs to the cation transport ATPase (P-type) (TC 3.A.3) family. Type IB subfamily.</text>
</comment>
<evidence type="ECO:0000313" key="17">
    <source>
        <dbReference type="EMBL" id="QVL33253.1"/>
    </source>
</evidence>